<dbReference type="Proteomes" id="UP000765509">
    <property type="component" value="Unassembled WGS sequence"/>
</dbReference>
<protein>
    <submittedName>
        <fullName evidence="1">Uncharacterized protein</fullName>
    </submittedName>
</protein>
<organism evidence="1 2">
    <name type="scientific">Austropuccinia psidii MF-1</name>
    <dbReference type="NCBI Taxonomy" id="1389203"/>
    <lineage>
        <taxon>Eukaryota</taxon>
        <taxon>Fungi</taxon>
        <taxon>Dikarya</taxon>
        <taxon>Basidiomycota</taxon>
        <taxon>Pucciniomycotina</taxon>
        <taxon>Pucciniomycetes</taxon>
        <taxon>Pucciniales</taxon>
        <taxon>Sphaerophragmiaceae</taxon>
        <taxon>Austropuccinia</taxon>
    </lineage>
</organism>
<evidence type="ECO:0000313" key="1">
    <source>
        <dbReference type="EMBL" id="MBW0522156.1"/>
    </source>
</evidence>
<sequence length="109" mass="12248">MLHQPLQGKTCPHIFFGQKSHQKSKDLGRLDARLSFPPHVRNVYGNLDQLEKREFSLVTVMTLPITSLDAKTKISSQAGMEYPLKTFFLHSQAIIVLIMSSMTVGTTSM</sequence>
<evidence type="ECO:0000313" key="2">
    <source>
        <dbReference type="Proteomes" id="UP000765509"/>
    </source>
</evidence>
<gene>
    <name evidence="1" type="ORF">O181_061871</name>
</gene>
<dbReference type="EMBL" id="AVOT02029355">
    <property type="protein sequence ID" value="MBW0522156.1"/>
    <property type="molecule type" value="Genomic_DNA"/>
</dbReference>
<accession>A0A9Q3ENP0</accession>
<keyword evidence="2" id="KW-1185">Reference proteome</keyword>
<dbReference type="AlphaFoldDB" id="A0A9Q3ENP0"/>
<name>A0A9Q3ENP0_9BASI</name>
<comment type="caution">
    <text evidence="1">The sequence shown here is derived from an EMBL/GenBank/DDBJ whole genome shotgun (WGS) entry which is preliminary data.</text>
</comment>
<reference evidence="1" key="1">
    <citation type="submission" date="2021-03" db="EMBL/GenBank/DDBJ databases">
        <title>Draft genome sequence of rust myrtle Austropuccinia psidii MF-1, a brazilian biotype.</title>
        <authorList>
            <person name="Quecine M.C."/>
            <person name="Pachon D.M.R."/>
            <person name="Bonatelli M.L."/>
            <person name="Correr F.H."/>
            <person name="Franceschini L.M."/>
            <person name="Leite T.F."/>
            <person name="Margarido G.R.A."/>
            <person name="Almeida C.A."/>
            <person name="Ferrarezi J.A."/>
            <person name="Labate C.A."/>
        </authorList>
    </citation>
    <scope>NUCLEOTIDE SEQUENCE</scope>
    <source>
        <strain evidence="1">MF-1</strain>
    </source>
</reference>
<proteinExistence type="predicted"/>